<evidence type="ECO:0000256" key="1">
    <source>
        <dbReference type="SAM" id="MobiDB-lite"/>
    </source>
</evidence>
<evidence type="ECO:0000256" key="2">
    <source>
        <dbReference type="SAM" id="Phobius"/>
    </source>
</evidence>
<feature type="compositionally biased region" description="Basic and acidic residues" evidence="1">
    <location>
        <begin position="18"/>
        <end position="31"/>
    </location>
</feature>
<gene>
    <name evidence="3" type="ORF">OHK93_003820</name>
</gene>
<protein>
    <submittedName>
        <fullName evidence="3">Uncharacterized protein</fullName>
    </submittedName>
</protein>
<comment type="caution">
    <text evidence="3">The sequence shown here is derived from an EMBL/GenBank/DDBJ whole genome shotgun (WGS) entry which is preliminary data.</text>
</comment>
<feature type="transmembrane region" description="Helical" evidence="2">
    <location>
        <begin position="103"/>
        <end position="124"/>
    </location>
</feature>
<proteinExistence type="predicted"/>
<keyword evidence="2" id="KW-0472">Membrane</keyword>
<accession>A0AA43QFJ7</accession>
<sequence>MSRSSSALSLGLPGDNDDIARRAEEDQRDRDAFDAVTRTSLNGRNTGLVLGIGLAVYLRREKTRLFEAMKIAERPIAVVLPNGKAEHLPDLAPFLKASKLRTVATYGVCGIGAAVLGGLVGSLVGMSGGWRQDHEARRRAARGLAKFWAKEARK</sequence>
<evidence type="ECO:0000313" key="4">
    <source>
        <dbReference type="Proteomes" id="UP001161017"/>
    </source>
</evidence>
<name>A0AA43QFJ7_9LECA</name>
<keyword evidence="2" id="KW-1133">Transmembrane helix</keyword>
<organism evidence="3 4">
    <name type="scientific">Ramalina farinacea</name>
    <dbReference type="NCBI Taxonomy" id="258253"/>
    <lineage>
        <taxon>Eukaryota</taxon>
        <taxon>Fungi</taxon>
        <taxon>Dikarya</taxon>
        <taxon>Ascomycota</taxon>
        <taxon>Pezizomycotina</taxon>
        <taxon>Lecanoromycetes</taxon>
        <taxon>OSLEUM clade</taxon>
        <taxon>Lecanoromycetidae</taxon>
        <taxon>Lecanorales</taxon>
        <taxon>Lecanorineae</taxon>
        <taxon>Ramalinaceae</taxon>
        <taxon>Ramalina</taxon>
    </lineage>
</organism>
<feature type="region of interest" description="Disordered" evidence="1">
    <location>
        <begin position="1"/>
        <end position="31"/>
    </location>
</feature>
<dbReference type="AlphaFoldDB" id="A0AA43QFJ7"/>
<keyword evidence="4" id="KW-1185">Reference proteome</keyword>
<evidence type="ECO:0000313" key="3">
    <source>
        <dbReference type="EMBL" id="MDI1485631.1"/>
    </source>
</evidence>
<dbReference type="Proteomes" id="UP001161017">
    <property type="component" value="Unassembled WGS sequence"/>
</dbReference>
<reference evidence="3" key="1">
    <citation type="journal article" date="2023" name="Genome Biol. Evol.">
        <title>First Whole Genome Sequence and Flow Cytometry Genome Size Data for the Lichen-Forming Fungus Ramalina farinacea (Ascomycota).</title>
        <authorList>
            <person name="Llewellyn T."/>
            <person name="Mian S."/>
            <person name="Hill R."/>
            <person name="Leitch I.J."/>
            <person name="Gaya E."/>
        </authorList>
    </citation>
    <scope>NUCLEOTIDE SEQUENCE</scope>
    <source>
        <strain evidence="3">LIQ254RAFAR</strain>
    </source>
</reference>
<dbReference type="EMBL" id="JAPUFD010000002">
    <property type="protein sequence ID" value="MDI1485631.1"/>
    <property type="molecule type" value="Genomic_DNA"/>
</dbReference>
<keyword evidence="2" id="KW-0812">Transmembrane</keyword>